<evidence type="ECO:0000313" key="2">
    <source>
        <dbReference type="Proteomes" id="UP001596222"/>
    </source>
</evidence>
<dbReference type="Proteomes" id="UP001596222">
    <property type="component" value="Unassembled WGS sequence"/>
</dbReference>
<dbReference type="RefSeq" id="WP_382049016.1">
    <property type="nucleotide sequence ID" value="NZ_JBHSKJ010000022.1"/>
</dbReference>
<keyword evidence="2" id="KW-1185">Reference proteome</keyword>
<evidence type="ECO:0000313" key="1">
    <source>
        <dbReference type="EMBL" id="MFC5148901.1"/>
    </source>
</evidence>
<sequence length="97" mass="10483">MGFFDFDADEEDCCPNCGYICLRVIRGEQANVPQAVAAFELDVLVEMHDEVVDDGGTIVHAKRERQPFRFDAAAEPHPVTNGGAVDGVSCAVSACYC</sequence>
<comment type="caution">
    <text evidence="1">The sequence shown here is derived from an EMBL/GenBank/DDBJ whole genome shotgun (WGS) entry which is preliminary data.</text>
</comment>
<organism evidence="1 2">
    <name type="scientific">Streptomyces aureoversilis</name>
    <dbReference type="NCBI Taxonomy" id="67277"/>
    <lineage>
        <taxon>Bacteria</taxon>
        <taxon>Bacillati</taxon>
        <taxon>Actinomycetota</taxon>
        <taxon>Actinomycetes</taxon>
        <taxon>Kitasatosporales</taxon>
        <taxon>Streptomycetaceae</taxon>
        <taxon>Streptomyces</taxon>
    </lineage>
</organism>
<dbReference type="EMBL" id="JBHSKJ010000022">
    <property type="protein sequence ID" value="MFC5148901.1"/>
    <property type="molecule type" value="Genomic_DNA"/>
</dbReference>
<protein>
    <submittedName>
        <fullName evidence="1">Uncharacterized protein</fullName>
    </submittedName>
</protein>
<proteinExistence type="predicted"/>
<gene>
    <name evidence="1" type="ORF">ACFPP6_29980</name>
</gene>
<name>A0ABW0A589_9ACTN</name>
<accession>A0ABW0A589</accession>
<reference evidence="2" key="1">
    <citation type="journal article" date="2019" name="Int. J. Syst. Evol. Microbiol.">
        <title>The Global Catalogue of Microorganisms (GCM) 10K type strain sequencing project: providing services to taxonomists for standard genome sequencing and annotation.</title>
        <authorList>
            <consortium name="The Broad Institute Genomics Platform"/>
            <consortium name="The Broad Institute Genome Sequencing Center for Infectious Disease"/>
            <person name="Wu L."/>
            <person name="Ma J."/>
        </authorList>
    </citation>
    <scope>NUCLEOTIDE SEQUENCE [LARGE SCALE GENOMIC DNA]</scope>
    <source>
        <strain evidence="2">CGMCC 4.1641</strain>
    </source>
</reference>